<sequence length="115" mass="13418">MMAAEKIKIKNENEKLKSILLNTEHELLKEKNKNSQLLKVDVKMKQELTSFQAQLQEKERQLHEHRAATKKAYAEKDDAFTRLSRHIGQQISQENQNSTDLSDLNRPSKLGERFS</sequence>
<feature type="coiled-coil region" evidence="1">
    <location>
        <begin position="41"/>
        <end position="75"/>
    </location>
</feature>
<reference evidence="3" key="2">
    <citation type="journal article" date="2021" name="Genome Biol. Evol.">
        <title>Developing a high-quality reference genome for a parasitic bivalve with doubly uniparental inheritance (Bivalvia: Unionida).</title>
        <authorList>
            <person name="Smith C.H."/>
        </authorList>
    </citation>
    <scope>NUCLEOTIDE SEQUENCE</scope>
    <source>
        <strain evidence="3">CHS0354</strain>
        <tissue evidence="3">Mantle</tissue>
    </source>
</reference>
<comment type="caution">
    <text evidence="3">The sequence shown here is derived from an EMBL/GenBank/DDBJ whole genome shotgun (WGS) entry which is preliminary data.</text>
</comment>
<reference evidence="3" key="3">
    <citation type="submission" date="2023-05" db="EMBL/GenBank/DDBJ databases">
        <authorList>
            <person name="Smith C.H."/>
        </authorList>
    </citation>
    <scope>NUCLEOTIDE SEQUENCE</scope>
    <source>
        <strain evidence="3">CHS0354</strain>
        <tissue evidence="3">Mantle</tissue>
    </source>
</reference>
<dbReference type="Proteomes" id="UP001195483">
    <property type="component" value="Unassembled WGS sequence"/>
</dbReference>
<reference evidence="3" key="1">
    <citation type="journal article" date="2021" name="Genome Biol. Evol.">
        <title>A High-Quality Reference Genome for a Parasitic Bivalve with Doubly Uniparental Inheritance (Bivalvia: Unionida).</title>
        <authorList>
            <person name="Smith C.H."/>
        </authorList>
    </citation>
    <scope>NUCLEOTIDE SEQUENCE</scope>
    <source>
        <strain evidence="3">CHS0354</strain>
    </source>
</reference>
<dbReference type="AlphaFoldDB" id="A0AAE0T3H1"/>
<dbReference type="EMBL" id="JAEAOA010001575">
    <property type="protein sequence ID" value="KAK3602808.1"/>
    <property type="molecule type" value="Genomic_DNA"/>
</dbReference>
<feature type="compositionally biased region" description="Polar residues" evidence="2">
    <location>
        <begin position="87"/>
        <end position="102"/>
    </location>
</feature>
<protein>
    <submittedName>
        <fullName evidence="3">Uncharacterized protein</fullName>
    </submittedName>
</protein>
<gene>
    <name evidence="3" type="ORF">CHS0354_026359</name>
</gene>
<evidence type="ECO:0000256" key="2">
    <source>
        <dbReference type="SAM" id="MobiDB-lite"/>
    </source>
</evidence>
<proteinExistence type="predicted"/>
<evidence type="ECO:0000256" key="1">
    <source>
        <dbReference type="SAM" id="Coils"/>
    </source>
</evidence>
<feature type="region of interest" description="Disordered" evidence="2">
    <location>
        <begin position="84"/>
        <end position="115"/>
    </location>
</feature>
<keyword evidence="4" id="KW-1185">Reference proteome</keyword>
<name>A0AAE0T3H1_9BIVA</name>
<accession>A0AAE0T3H1</accession>
<keyword evidence="1" id="KW-0175">Coiled coil</keyword>
<evidence type="ECO:0000313" key="4">
    <source>
        <dbReference type="Proteomes" id="UP001195483"/>
    </source>
</evidence>
<organism evidence="3 4">
    <name type="scientific">Potamilus streckersoni</name>
    <dbReference type="NCBI Taxonomy" id="2493646"/>
    <lineage>
        <taxon>Eukaryota</taxon>
        <taxon>Metazoa</taxon>
        <taxon>Spiralia</taxon>
        <taxon>Lophotrochozoa</taxon>
        <taxon>Mollusca</taxon>
        <taxon>Bivalvia</taxon>
        <taxon>Autobranchia</taxon>
        <taxon>Heteroconchia</taxon>
        <taxon>Palaeoheterodonta</taxon>
        <taxon>Unionida</taxon>
        <taxon>Unionoidea</taxon>
        <taxon>Unionidae</taxon>
        <taxon>Ambleminae</taxon>
        <taxon>Lampsilini</taxon>
        <taxon>Potamilus</taxon>
    </lineage>
</organism>
<evidence type="ECO:0000313" key="3">
    <source>
        <dbReference type="EMBL" id="KAK3602808.1"/>
    </source>
</evidence>